<feature type="compositionally biased region" description="Basic and acidic residues" evidence="2">
    <location>
        <begin position="347"/>
        <end position="363"/>
    </location>
</feature>
<dbReference type="InterPro" id="IPR016130">
    <property type="entry name" value="Tyr_Pase_AS"/>
</dbReference>
<gene>
    <name evidence="5" type="ORF">HCDG_00375</name>
</gene>
<dbReference type="Proteomes" id="UP000002624">
    <property type="component" value="Unassembled WGS sequence"/>
</dbReference>
<dbReference type="Gene3D" id="3.90.190.10">
    <property type="entry name" value="Protein tyrosine phosphatase superfamily"/>
    <property type="match status" value="1"/>
</dbReference>
<evidence type="ECO:0000313" key="6">
    <source>
        <dbReference type="Proteomes" id="UP000002624"/>
    </source>
</evidence>
<dbReference type="PROSITE" id="PS50055">
    <property type="entry name" value="TYR_PHOSPHATASE_PTP"/>
    <property type="match status" value="1"/>
</dbReference>
<evidence type="ECO:0000259" key="4">
    <source>
        <dbReference type="PROSITE" id="PS50056"/>
    </source>
</evidence>
<feature type="region of interest" description="Disordered" evidence="2">
    <location>
        <begin position="449"/>
        <end position="471"/>
    </location>
</feature>
<sequence>MLPRWLKRAVDVEDKGKLVSDQFLQIERAEQKRMQEALTCRVSYGSPGSKAPKKSFCLAGLEKGSKNRYNNIYPFDYSRVRLQGVPSGGCDYVNASFIESSRSNKRYIATQAPIPATFNDFWRVVWEQDIRVIVMLTAESEGPQLKCHPYWKAADYGPLKVSVFAEHQIPLYSFSSPRSQQQRRTHGQRRATSPFTQFEKPHATEGSQYFGVVANDNRPHAIVRHLTLTHTAYPFQPIREITQLQYSHWPDFAGTSSSNRPATTTMEPEPEGQRRVLVHCSAGCGRTGTYCTVDSVVDMLKRRRRRRAALADRKQPAAGGPSGDGGDDAGEQEVWPLREDVDLIAATEEKRERPGLQKEDAREVQPSVHQSQESREKQAHGLHSQASSCSFSLPSSGASSSSSSSSASFFITVYHPLEMGGGDGAVIHYAGKIFFWCYLSVSQNGSGEGKGGGAWGGNVKGKTKRINGIKE</sequence>
<dbReference type="InterPro" id="IPR000387">
    <property type="entry name" value="Tyr_Pase_dom"/>
</dbReference>
<evidence type="ECO:0000259" key="3">
    <source>
        <dbReference type="PROSITE" id="PS50055"/>
    </source>
</evidence>
<dbReference type="EMBL" id="GG692419">
    <property type="protein sequence ID" value="EER44796.1"/>
    <property type="molecule type" value="Genomic_DNA"/>
</dbReference>
<feature type="region of interest" description="Disordered" evidence="2">
    <location>
        <begin position="347"/>
        <end position="404"/>
    </location>
</feature>
<reference evidence="6" key="1">
    <citation type="submission" date="2009-05" db="EMBL/GenBank/DDBJ databases">
        <title>The genome sequence of Ajellomyces capsulatus strain H143.</title>
        <authorList>
            <person name="Champion M."/>
            <person name="Cuomo C.A."/>
            <person name="Ma L.-J."/>
            <person name="Henn M.R."/>
            <person name="Sil A."/>
            <person name="Goldman B."/>
            <person name="Young S.K."/>
            <person name="Kodira C.D."/>
            <person name="Zeng Q."/>
            <person name="Koehrsen M."/>
            <person name="Alvarado L."/>
            <person name="Berlin A.M."/>
            <person name="Borenstein D."/>
            <person name="Chen Z."/>
            <person name="Engels R."/>
            <person name="Freedman E."/>
            <person name="Gellesch M."/>
            <person name="Goldberg J."/>
            <person name="Griggs A."/>
            <person name="Gujja S."/>
            <person name="Heiman D.I."/>
            <person name="Hepburn T.A."/>
            <person name="Howarth C."/>
            <person name="Jen D."/>
            <person name="Larson L."/>
            <person name="Lewis B."/>
            <person name="Mehta T."/>
            <person name="Park D."/>
            <person name="Pearson M."/>
            <person name="Roberts A."/>
            <person name="Saif S."/>
            <person name="Shea T.D."/>
            <person name="Shenoy N."/>
            <person name="Sisk P."/>
            <person name="Stolte C."/>
            <person name="Sykes S."/>
            <person name="Walk T."/>
            <person name="White J."/>
            <person name="Yandava C."/>
            <person name="Klein B."/>
            <person name="McEwen J.G."/>
            <person name="Puccia R."/>
            <person name="Goldman G.H."/>
            <person name="Felipe M.S."/>
            <person name="Nino-Vega G."/>
            <person name="San-Blas G."/>
            <person name="Taylor J.W."/>
            <person name="Mendoza L."/>
            <person name="Galagan J.E."/>
            <person name="Nusbaum C."/>
            <person name="Birren B.W."/>
        </authorList>
    </citation>
    <scope>NUCLEOTIDE SEQUENCE [LARGE SCALE GENOMIC DNA]</scope>
    <source>
        <strain evidence="6">H143</strain>
    </source>
</reference>
<comment type="similarity">
    <text evidence="1">Belongs to the protein-tyrosine phosphatase family. Non-receptor class subfamily.</text>
</comment>
<dbReference type="STRING" id="544712.C6H554"/>
<dbReference type="PANTHER" id="PTHR19134">
    <property type="entry name" value="RECEPTOR-TYPE TYROSINE-PROTEIN PHOSPHATASE"/>
    <property type="match status" value="1"/>
</dbReference>
<evidence type="ECO:0000256" key="1">
    <source>
        <dbReference type="ARBA" id="ARBA00009649"/>
    </source>
</evidence>
<dbReference type="Pfam" id="PF00102">
    <property type="entry name" value="Y_phosphatase"/>
    <property type="match status" value="2"/>
</dbReference>
<dbReference type="InterPro" id="IPR000242">
    <property type="entry name" value="PTP_cat"/>
</dbReference>
<feature type="compositionally biased region" description="Gly residues" evidence="2">
    <location>
        <begin position="449"/>
        <end position="459"/>
    </location>
</feature>
<feature type="domain" description="Tyrosine specific protein phosphatases" evidence="4">
    <location>
        <begin position="250"/>
        <end position="296"/>
    </location>
</feature>
<dbReference type="PANTHER" id="PTHR19134:SF561">
    <property type="entry name" value="PROTEIN TYROSINE PHOSPHATASE 36E, ISOFORM A"/>
    <property type="match status" value="1"/>
</dbReference>
<dbReference type="SMART" id="SM00194">
    <property type="entry name" value="PTPc"/>
    <property type="match status" value="1"/>
</dbReference>
<dbReference type="InterPro" id="IPR050348">
    <property type="entry name" value="Protein-Tyr_Phosphatase"/>
</dbReference>
<dbReference type="InterPro" id="IPR029021">
    <property type="entry name" value="Prot-tyrosine_phosphatase-like"/>
</dbReference>
<feature type="compositionally biased region" description="Polar residues" evidence="2">
    <location>
        <begin position="254"/>
        <end position="266"/>
    </location>
</feature>
<organism evidence="5 6">
    <name type="scientific">Ajellomyces capsulatus (strain H143)</name>
    <name type="common">Darling's disease fungus</name>
    <name type="synonym">Histoplasma capsulatum</name>
    <dbReference type="NCBI Taxonomy" id="544712"/>
    <lineage>
        <taxon>Eukaryota</taxon>
        <taxon>Fungi</taxon>
        <taxon>Dikarya</taxon>
        <taxon>Ascomycota</taxon>
        <taxon>Pezizomycotina</taxon>
        <taxon>Eurotiomycetes</taxon>
        <taxon>Eurotiomycetidae</taxon>
        <taxon>Onygenales</taxon>
        <taxon>Ajellomycetaceae</taxon>
        <taxon>Histoplasma</taxon>
    </lineage>
</organism>
<accession>C6H554</accession>
<dbReference type="PROSITE" id="PS00383">
    <property type="entry name" value="TYR_PHOSPHATASE_1"/>
    <property type="match status" value="1"/>
</dbReference>
<feature type="region of interest" description="Disordered" evidence="2">
    <location>
        <begin position="253"/>
        <end position="273"/>
    </location>
</feature>
<dbReference type="PRINTS" id="PR00700">
    <property type="entry name" value="PRTYPHPHTASE"/>
</dbReference>
<feature type="compositionally biased region" description="Basic residues" evidence="2">
    <location>
        <begin position="461"/>
        <end position="471"/>
    </location>
</feature>
<name>C6H554_AJECH</name>
<proteinExistence type="inferred from homology"/>
<evidence type="ECO:0000256" key="2">
    <source>
        <dbReference type="SAM" id="MobiDB-lite"/>
    </source>
</evidence>
<feature type="region of interest" description="Disordered" evidence="2">
    <location>
        <begin position="175"/>
        <end position="194"/>
    </location>
</feature>
<dbReference type="SMART" id="SM00404">
    <property type="entry name" value="PTPc_motif"/>
    <property type="match status" value="1"/>
</dbReference>
<dbReference type="OMA" id="QYFGVVA"/>
<dbReference type="SUPFAM" id="SSF52799">
    <property type="entry name" value="(Phosphotyrosine protein) phosphatases II"/>
    <property type="match status" value="1"/>
</dbReference>
<dbReference type="InterPro" id="IPR003595">
    <property type="entry name" value="Tyr_Pase_cat"/>
</dbReference>
<evidence type="ECO:0008006" key="7">
    <source>
        <dbReference type="Google" id="ProtNLM"/>
    </source>
</evidence>
<evidence type="ECO:0000313" key="5">
    <source>
        <dbReference type="EMBL" id="EER44796.1"/>
    </source>
</evidence>
<dbReference type="HOGENOM" id="CLU_001645_11_2_1"/>
<dbReference type="PROSITE" id="PS50056">
    <property type="entry name" value="TYR_PHOSPHATASE_2"/>
    <property type="match status" value="1"/>
</dbReference>
<feature type="domain" description="Tyrosine-protein phosphatase" evidence="3">
    <location>
        <begin position="66"/>
        <end position="312"/>
    </location>
</feature>
<dbReference type="VEuPathDB" id="FungiDB:HCDG_00375"/>
<dbReference type="GO" id="GO:0004725">
    <property type="term" value="F:protein tyrosine phosphatase activity"/>
    <property type="evidence" value="ECO:0007669"/>
    <property type="project" value="InterPro"/>
</dbReference>
<dbReference type="AlphaFoldDB" id="C6H554"/>
<feature type="compositionally biased region" description="Low complexity" evidence="2">
    <location>
        <begin position="384"/>
        <end position="404"/>
    </location>
</feature>
<protein>
    <recommendedName>
        <fullName evidence="7">Protein tyrosine phosphatase</fullName>
    </recommendedName>
</protein>
<feature type="region of interest" description="Disordered" evidence="2">
    <location>
        <begin position="307"/>
        <end position="331"/>
    </location>
</feature>